<evidence type="ECO:0000313" key="2">
    <source>
        <dbReference type="EMBL" id="KCV71964.1"/>
    </source>
</evidence>
<feature type="domain" description="ELMO" evidence="1">
    <location>
        <begin position="203"/>
        <end position="371"/>
    </location>
</feature>
<protein>
    <recommendedName>
        <fullName evidence="1">ELMO domain-containing protein</fullName>
    </recommendedName>
</protein>
<dbReference type="AlphaFoldDB" id="A0A058ZC60"/>
<keyword evidence="3" id="KW-1185">Reference proteome</keyword>
<gene>
    <name evidence="2" type="ORF">H696_01373</name>
</gene>
<dbReference type="RefSeq" id="XP_009493542.1">
    <property type="nucleotide sequence ID" value="XM_009495267.1"/>
</dbReference>
<evidence type="ECO:0000259" key="1">
    <source>
        <dbReference type="Pfam" id="PF04727"/>
    </source>
</evidence>
<evidence type="ECO:0000313" key="3">
    <source>
        <dbReference type="Proteomes" id="UP000030693"/>
    </source>
</evidence>
<dbReference type="EMBL" id="KB932202">
    <property type="protein sequence ID" value="KCV71964.1"/>
    <property type="molecule type" value="Genomic_DNA"/>
</dbReference>
<dbReference type="InterPro" id="IPR006816">
    <property type="entry name" value="ELMO_dom"/>
</dbReference>
<dbReference type="GeneID" id="20526098"/>
<name>A0A058ZC60_FONAL</name>
<sequence length="578" mass="59083">MGASILPYIPHLPQSLLVIWMVPMYFLARDRLRRQPWLRGLAEHLDAVMDRVPAVGSALERLLAVHFLRGARSALPLAGEARMPAPPAGAGPNFPGLWAAHVDRVCRAQVCLLLEREGLLQDASVPEEVVAEMAVRTHLAAPGPFALAPGVPPLGWPPAAGIGPPLQAALAAAMRAHFERQIHAAAAAGRARGHSRLGGFTCVPFDRGNPAHGALLSECLWPALFRAGCSGPGGPADLGPGGPGAAPVPAIDPHSDPLWAEVAGFQGPAPWSDLRSVGITGPLHLAAFARAFPSLAGYMMHLSVGGAPLEAGGPPSVPSPLAGRLSRAAAAAAAAGPGADPGPPEPASDSIQWFPFAAFGVNVSRMVLDLLFQLGPQVPRLRPAAGGPGAPSVTVAFAGATEAELAAGRSVSLDTGPDRALAALDGLHAPADEPGLAATTQALCRDLAEQMRRARAHARAPPGAGSGPGTDTPTDLVLGHLLLGPAPRPSGQPDALPHADCLALTVYCLLMLGFAVEWAADAARGRATVLTCSAILRRAATRVTLLLAAGTHPLFEAAYHRVAATAPAALAGVDFSAL</sequence>
<accession>A0A058ZC60</accession>
<proteinExistence type="predicted"/>
<dbReference type="Proteomes" id="UP000030693">
    <property type="component" value="Unassembled WGS sequence"/>
</dbReference>
<dbReference type="Pfam" id="PF04727">
    <property type="entry name" value="ELMO_CED12"/>
    <property type="match status" value="1"/>
</dbReference>
<organism evidence="2">
    <name type="scientific">Fonticula alba</name>
    <name type="common">Slime mold</name>
    <dbReference type="NCBI Taxonomy" id="691883"/>
    <lineage>
        <taxon>Eukaryota</taxon>
        <taxon>Rotosphaerida</taxon>
        <taxon>Fonticulaceae</taxon>
        <taxon>Fonticula</taxon>
    </lineage>
</organism>
<reference evidence="2" key="1">
    <citation type="submission" date="2013-04" db="EMBL/GenBank/DDBJ databases">
        <title>The Genome Sequence of Fonticula alba ATCC 38817.</title>
        <authorList>
            <consortium name="The Broad Institute Genomics Platform"/>
            <person name="Russ C."/>
            <person name="Cuomo C."/>
            <person name="Burger G."/>
            <person name="Gray M.W."/>
            <person name="Holland P.W.H."/>
            <person name="King N."/>
            <person name="Lang F.B.F."/>
            <person name="Roger A.J."/>
            <person name="Ruiz-Trillo I."/>
            <person name="Brown M."/>
            <person name="Walker B."/>
            <person name="Young S."/>
            <person name="Zeng Q."/>
            <person name="Gargeya S."/>
            <person name="Fitzgerald M."/>
            <person name="Haas B."/>
            <person name="Abouelleil A."/>
            <person name="Allen A.W."/>
            <person name="Alvarado L."/>
            <person name="Arachchi H.M."/>
            <person name="Berlin A.M."/>
            <person name="Chapman S.B."/>
            <person name="Gainer-Dewar J."/>
            <person name="Goldberg J."/>
            <person name="Griggs A."/>
            <person name="Gujja S."/>
            <person name="Hansen M."/>
            <person name="Howarth C."/>
            <person name="Imamovic A."/>
            <person name="Ireland A."/>
            <person name="Larimer J."/>
            <person name="McCowan C."/>
            <person name="Murphy C."/>
            <person name="Pearson M."/>
            <person name="Poon T.W."/>
            <person name="Priest M."/>
            <person name="Roberts A."/>
            <person name="Saif S."/>
            <person name="Shea T."/>
            <person name="Sisk P."/>
            <person name="Sykes S."/>
            <person name="Wortman J."/>
            <person name="Nusbaum C."/>
            <person name="Birren B."/>
        </authorList>
    </citation>
    <scope>NUCLEOTIDE SEQUENCE [LARGE SCALE GENOMIC DNA]</scope>
    <source>
        <strain evidence="2">ATCC 38817</strain>
    </source>
</reference>